<evidence type="ECO:0000313" key="2">
    <source>
        <dbReference type="EMBL" id="UZE94754.1"/>
    </source>
</evidence>
<evidence type="ECO:0000313" key="3">
    <source>
        <dbReference type="Proteomes" id="UP001163739"/>
    </source>
</evidence>
<sequence>MKKVAVILSGCGVFDGSEIYETVITLLALDSHDAQYQCFAPNTPQLHVIDHLKGDIAVGETRNVLVEAARLARGEIKDLADLNEKEFDAIIFPGGFGAAKNLSDFAVNGASMVINLQVKAAARAFALAKKPAGYICIAPTLIAGIYEHGAECTIGNDPDTAAAINTMGAKHINCEVDDVVIDEKNKIVSTPAYMLAERISEAAAGIEKLVGSVLNMTDAK</sequence>
<accession>A0ABY6MY54</accession>
<keyword evidence="1 2" id="KW-0456">Lyase</keyword>
<dbReference type="CDD" id="cd03133">
    <property type="entry name" value="GATase1_ES1"/>
    <property type="match status" value="1"/>
</dbReference>
<dbReference type="PANTHER" id="PTHR10224:SF12">
    <property type="entry name" value="GLYOXALASE ELBB"/>
    <property type="match status" value="1"/>
</dbReference>
<dbReference type="PIRSF" id="PIRSF006320">
    <property type="entry name" value="Elb2"/>
    <property type="match status" value="1"/>
</dbReference>
<organism evidence="2 3">
    <name type="scientific">Alkalimarinus alittae</name>
    <dbReference type="NCBI Taxonomy" id="2961619"/>
    <lineage>
        <taxon>Bacteria</taxon>
        <taxon>Pseudomonadati</taxon>
        <taxon>Pseudomonadota</taxon>
        <taxon>Gammaproteobacteria</taxon>
        <taxon>Alteromonadales</taxon>
        <taxon>Alteromonadaceae</taxon>
        <taxon>Alkalimarinus</taxon>
    </lineage>
</organism>
<evidence type="ECO:0000256" key="1">
    <source>
        <dbReference type="PIRNR" id="PIRNR006320"/>
    </source>
</evidence>
<dbReference type="PANTHER" id="PTHR10224">
    <property type="entry name" value="ES1 PROTEIN HOMOLOG, MITOCHONDRIAL"/>
    <property type="match status" value="1"/>
</dbReference>
<gene>
    <name evidence="2" type="primary">elbB</name>
    <name evidence="2" type="ORF">NKI27_11765</name>
</gene>
<comment type="similarity">
    <text evidence="1">Belongs to the peptidase C56 family.</text>
</comment>
<comment type="function">
    <text evidence="1">Displays glyoxalase activity, catalyzing the conversion of glyoxal to glycolate.</text>
</comment>
<protein>
    <recommendedName>
        <fullName evidence="1">Glyoxalase</fullName>
    </recommendedName>
</protein>
<comment type="catalytic activity">
    <reaction evidence="1">
        <text>glyoxal + H2O = glycolate + H(+)</text>
        <dbReference type="Rhea" id="RHEA:51672"/>
        <dbReference type="ChEBI" id="CHEBI:15377"/>
        <dbReference type="ChEBI" id="CHEBI:15378"/>
        <dbReference type="ChEBI" id="CHEBI:29805"/>
        <dbReference type="ChEBI" id="CHEBI:34779"/>
    </reaction>
</comment>
<dbReference type="InterPro" id="IPR029062">
    <property type="entry name" value="Class_I_gatase-like"/>
</dbReference>
<keyword evidence="3" id="KW-1185">Reference proteome</keyword>
<dbReference type="Gene3D" id="3.40.50.880">
    <property type="match status" value="1"/>
</dbReference>
<dbReference type="Proteomes" id="UP001163739">
    <property type="component" value="Chromosome"/>
</dbReference>
<dbReference type="EMBL" id="CP100390">
    <property type="protein sequence ID" value="UZE94754.1"/>
    <property type="molecule type" value="Genomic_DNA"/>
</dbReference>
<name>A0ABY6MY54_9ALTE</name>
<reference evidence="2" key="1">
    <citation type="submission" date="2022-06" db="EMBL/GenBank/DDBJ databases">
        <title>Alkalimarinus sp. nov., isolated from gut of a Alitta virens.</title>
        <authorList>
            <person name="Yang A.I."/>
            <person name="Shin N.-R."/>
        </authorList>
    </citation>
    <scope>NUCLEOTIDE SEQUENCE</scope>
    <source>
        <strain evidence="2">A2M4</strain>
    </source>
</reference>
<dbReference type="InterPro" id="IPR026041">
    <property type="entry name" value="ElbB"/>
</dbReference>
<proteinExistence type="inferred from homology"/>
<dbReference type="GO" id="GO:0016829">
    <property type="term" value="F:lyase activity"/>
    <property type="evidence" value="ECO:0007669"/>
    <property type="project" value="UniProtKB-KW"/>
</dbReference>
<dbReference type="RefSeq" id="WP_265046248.1">
    <property type="nucleotide sequence ID" value="NZ_CP100390.1"/>
</dbReference>
<dbReference type="NCBIfam" id="NF008747">
    <property type="entry name" value="PRK11780.1"/>
    <property type="match status" value="1"/>
</dbReference>
<dbReference type="SUPFAM" id="SSF52317">
    <property type="entry name" value="Class I glutamine amidotransferase-like"/>
    <property type="match status" value="1"/>
</dbReference>